<name>A0AAQ3TPQ7_PASNO</name>
<keyword evidence="3" id="KW-1185">Reference proteome</keyword>
<feature type="region of interest" description="Disordered" evidence="1">
    <location>
        <begin position="1"/>
        <end position="24"/>
    </location>
</feature>
<reference evidence="2 3" key="1">
    <citation type="submission" date="2024-02" db="EMBL/GenBank/DDBJ databases">
        <title>High-quality chromosome-scale genome assembly of Pensacola bahiagrass (Paspalum notatum Flugge var. saurae).</title>
        <authorList>
            <person name="Vega J.M."/>
            <person name="Podio M."/>
            <person name="Orjuela J."/>
            <person name="Siena L.A."/>
            <person name="Pessino S.C."/>
            <person name="Combes M.C."/>
            <person name="Mariac C."/>
            <person name="Albertini E."/>
            <person name="Pupilli F."/>
            <person name="Ortiz J.P.A."/>
            <person name="Leblanc O."/>
        </authorList>
    </citation>
    <scope>NUCLEOTIDE SEQUENCE [LARGE SCALE GENOMIC DNA]</scope>
    <source>
        <strain evidence="2">R1</strain>
        <tissue evidence="2">Leaf</tissue>
    </source>
</reference>
<dbReference type="Proteomes" id="UP001341281">
    <property type="component" value="Chromosome 05"/>
</dbReference>
<protein>
    <submittedName>
        <fullName evidence="2">Uncharacterized protein</fullName>
    </submittedName>
</protein>
<evidence type="ECO:0000313" key="3">
    <source>
        <dbReference type="Proteomes" id="UP001341281"/>
    </source>
</evidence>
<dbReference type="AlphaFoldDB" id="A0AAQ3TPQ7"/>
<dbReference type="EMBL" id="CP144749">
    <property type="protein sequence ID" value="WVZ75530.1"/>
    <property type="molecule type" value="Genomic_DNA"/>
</dbReference>
<accession>A0AAQ3TPQ7</accession>
<organism evidence="2 3">
    <name type="scientific">Paspalum notatum var. saurae</name>
    <dbReference type="NCBI Taxonomy" id="547442"/>
    <lineage>
        <taxon>Eukaryota</taxon>
        <taxon>Viridiplantae</taxon>
        <taxon>Streptophyta</taxon>
        <taxon>Embryophyta</taxon>
        <taxon>Tracheophyta</taxon>
        <taxon>Spermatophyta</taxon>
        <taxon>Magnoliopsida</taxon>
        <taxon>Liliopsida</taxon>
        <taxon>Poales</taxon>
        <taxon>Poaceae</taxon>
        <taxon>PACMAD clade</taxon>
        <taxon>Panicoideae</taxon>
        <taxon>Andropogonodae</taxon>
        <taxon>Paspaleae</taxon>
        <taxon>Paspalinae</taxon>
        <taxon>Paspalum</taxon>
    </lineage>
</organism>
<proteinExistence type="predicted"/>
<sequence length="64" mass="7155">MHAHTLPHNVASTRDRRVDNVGGPPHLFLKASTFHRIGNCREKGGSQNRMSNVSDVTRYLLTSL</sequence>
<gene>
    <name evidence="2" type="ORF">U9M48_023575</name>
</gene>
<evidence type="ECO:0000313" key="2">
    <source>
        <dbReference type="EMBL" id="WVZ75530.1"/>
    </source>
</evidence>
<evidence type="ECO:0000256" key="1">
    <source>
        <dbReference type="SAM" id="MobiDB-lite"/>
    </source>
</evidence>